<dbReference type="InterPro" id="IPR006204">
    <property type="entry name" value="GHMP_kinase_N_dom"/>
</dbReference>
<evidence type="ECO:0000313" key="14">
    <source>
        <dbReference type="RefSeq" id="XP_026501294.2"/>
    </source>
</evidence>
<evidence type="ECO:0000256" key="5">
    <source>
        <dbReference type="ARBA" id="ARBA00022777"/>
    </source>
</evidence>
<proteinExistence type="inferred from homology"/>
<dbReference type="UniPathway" id="UPA00057">
    <property type="reaction ID" value="UER00098"/>
</dbReference>
<dbReference type="EC" id="2.7.1.36" evidence="10"/>
<dbReference type="OMA" id="LMDFNHG"/>
<keyword evidence="6 10" id="KW-0067">ATP-binding</keyword>
<keyword evidence="10" id="KW-1207">Sterol metabolism</keyword>
<feature type="domain" description="GHMP kinase C-terminal" evidence="12">
    <location>
        <begin position="295"/>
        <end position="374"/>
    </location>
</feature>
<evidence type="ECO:0000256" key="10">
    <source>
        <dbReference type="RuleBase" id="RU363087"/>
    </source>
</evidence>
<keyword evidence="3 10" id="KW-0808">Transferase</keyword>
<evidence type="ECO:0000256" key="8">
    <source>
        <dbReference type="ARBA" id="ARBA00023098"/>
    </source>
</evidence>
<evidence type="ECO:0000256" key="9">
    <source>
        <dbReference type="ARBA" id="ARBA00029438"/>
    </source>
</evidence>
<keyword evidence="10" id="KW-0753">Steroid metabolism</keyword>
<dbReference type="GO" id="GO:0019287">
    <property type="term" value="P:isopentenyl diphosphate biosynthetic process, mevalonate pathway"/>
    <property type="evidence" value="ECO:0007669"/>
    <property type="project" value="UniProtKB-UniPathway"/>
</dbReference>
<comment type="catalytic activity">
    <reaction evidence="10">
        <text>(R)-mevalonate + ATP = (R)-5-phosphomevalonate + ADP + H(+)</text>
        <dbReference type="Rhea" id="RHEA:17065"/>
        <dbReference type="ChEBI" id="CHEBI:15378"/>
        <dbReference type="ChEBI" id="CHEBI:30616"/>
        <dbReference type="ChEBI" id="CHEBI:36464"/>
        <dbReference type="ChEBI" id="CHEBI:58146"/>
        <dbReference type="ChEBI" id="CHEBI:456216"/>
        <dbReference type="EC" id="2.7.1.36"/>
    </reaction>
</comment>
<keyword evidence="5 10" id="KW-0418">Kinase</keyword>
<dbReference type="InterPro" id="IPR013750">
    <property type="entry name" value="GHMP_kinase_C_dom"/>
</dbReference>
<organism evidence="13 14">
    <name type="scientific">Vanessa tameamea</name>
    <name type="common">Kamehameha butterfly</name>
    <dbReference type="NCBI Taxonomy" id="334116"/>
    <lineage>
        <taxon>Eukaryota</taxon>
        <taxon>Metazoa</taxon>
        <taxon>Ecdysozoa</taxon>
        <taxon>Arthropoda</taxon>
        <taxon>Hexapoda</taxon>
        <taxon>Insecta</taxon>
        <taxon>Pterygota</taxon>
        <taxon>Neoptera</taxon>
        <taxon>Endopterygota</taxon>
        <taxon>Lepidoptera</taxon>
        <taxon>Glossata</taxon>
        <taxon>Ditrysia</taxon>
        <taxon>Papilionoidea</taxon>
        <taxon>Nymphalidae</taxon>
        <taxon>Nymphalinae</taxon>
        <taxon>Vanessa</taxon>
    </lineage>
</organism>
<evidence type="ECO:0000256" key="6">
    <source>
        <dbReference type="ARBA" id="ARBA00022840"/>
    </source>
</evidence>
<keyword evidence="13" id="KW-1185">Reference proteome</keyword>
<keyword evidence="2 10" id="KW-0444">Lipid biosynthesis</keyword>
<dbReference type="InterPro" id="IPR036554">
    <property type="entry name" value="GHMP_kinase_C_sf"/>
</dbReference>
<dbReference type="SUPFAM" id="SSF54211">
    <property type="entry name" value="Ribosomal protein S5 domain 2-like"/>
    <property type="match status" value="1"/>
</dbReference>
<dbReference type="GO" id="GO:0006695">
    <property type="term" value="P:cholesterol biosynthetic process"/>
    <property type="evidence" value="ECO:0007669"/>
    <property type="project" value="TreeGrafter"/>
</dbReference>
<dbReference type="Pfam" id="PF00288">
    <property type="entry name" value="GHMP_kinases_N"/>
    <property type="match status" value="1"/>
</dbReference>
<dbReference type="GO" id="GO:0004496">
    <property type="term" value="F:mevalonate kinase activity"/>
    <property type="evidence" value="ECO:0007669"/>
    <property type="project" value="UniProtKB-EC"/>
</dbReference>
<dbReference type="GO" id="GO:0005829">
    <property type="term" value="C:cytosol"/>
    <property type="evidence" value="ECO:0007669"/>
    <property type="project" value="TreeGrafter"/>
</dbReference>
<evidence type="ECO:0000313" key="13">
    <source>
        <dbReference type="Proteomes" id="UP001652626"/>
    </source>
</evidence>
<comment type="similarity">
    <text evidence="10">Belongs to the GHMP kinase family. Mevalonate kinase subfamily.</text>
</comment>
<dbReference type="InterPro" id="IPR014721">
    <property type="entry name" value="Ribsml_uS5_D2-typ_fold_subgr"/>
</dbReference>
<dbReference type="Proteomes" id="UP001652626">
    <property type="component" value="Chromosome 21"/>
</dbReference>
<dbReference type="GO" id="GO:0046872">
    <property type="term" value="F:metal ion binding"/>
    <property type="evidence" value="ECO:0007669"/>
    <property type="project" value="UniProtKB-KW"/>
</dbReference>
<evidence type="ECO:0000256" key="3">
    <source>
        <dbReference type="ARBA" id="ARBA00022679"/>
    </source>
</evidence>
<dbReference type="Gene3D" id="3.30.70.890">
    <property type="entry name" value="GHMP kinase, C-terminal domain"/>
    <property type="match status" value="1"/>
</dbReference>
<comment type="pathway">
    <text evidence="9 10">Isoprenoid biosynthesis; isopentenyl diphosphate biosynthesis via mevalonate pathway; isopentenyl diphosphate from (R)-mevalonate: step 1/3.</text>
</comment>
<keyword evidence="7" id="KW-0460">Magnesium</keyword>
<dbReference type="PRINTS" id="PR00959">
    <property type="entry name" value="MEVGALKINASE"/>
</dbReference>
<keyword evidence="10" id="KW-0752">Steroid biosynthesis</keyword>
<comment type="subcellular location">
    <subcellularLocation>
        <location evidence="10">Cytoplasm</location>
    </subcellularLocation>
</comment>
<accession>A0A8B8IVW9</accession>
<sequence length="402" mass="43576">MGSLFEIKVSAPGKVILHGEHSVMYGKFAIAGSLGLRSDIVLKEVQSSVGSFVNVNLPSVNLKHSLSLDHIQSYLFKISTNGQLLWKNPQTVDHESHLIKVDKCLQSINININDLNSVQYNSLRGMLYLISGIFGDTKFLNNSLDVSINSGLTVGAGTGSSASYAVCLAGALIQLLKLKSGKTDEEFEMEDKILISAWAYNCEKIMHGSPSGIDNSTCTLGSLVGFRKGEEPIIPSFQINLRILLVDTKVSRETKILAAKTMSLRQHNQNAVDCIMDACDHIATTAFKIMEKLSACNAEDSEAHYKHLSELWNMNHCLLASLGVSHPSLEDIKASATKYGLACKLTGAGGGGYAIVLIPPTTEQTIVESLNNELKIKEYKVSDTQLGGPGVRIDHIDVTNII</sequence>
<keyword evidence="8 10" id="KW-0443">Lipid metabolism</keyword>
<evidence type="ECO:0000256" key="1">
    <source>
        <dbReference type="ARBA" id="ARBA00022490"/>
    </source>
</evidence>
<evidence type="ECO:0000259" key="12">
    <source>
        <dbReference type="Pfam" id="PF08544"/>
    </source>
</evidence>
<evidence type="ECO:0000256" key="7">
    <source>
        <dbReference type="ARBA" id="ARBA00022842"/>
    </source>
</evidence>
<dbReference type="Pfam" id="PF08544">
    <property type="entry name" value="GHMP_kinases_C"/>
    <property type="match status" value="1"/>
</dbReference>
<name>A0A8B8IVW9_VANTA</name>
<dbReference type="PANTHER" id="PTHR43290:SF2">
    <property type="entry name" value="MEVALONATE KINASE"/>
    <property type="match status" value="1"/>
</dbReference>
<dbReference type="GeneID" id="113404580"/>
<dbReference type="InterPro" id="IPR020568">
    <property type="entry name" value="Ribosomal_Su5_D2-typ_SF"/>
</dbReference>
<keyword evidence="4 10" id="KW-0547">Nucleotide-binding</keyword>
<dbReference type="PANTHER" id="PTHR43290">
    <property type="entry name" value="MEVALONATE KINASE"/>
    <property type="match status" value="1"/>
</dbReference>
<evidence type="ECO:0000256" key="2">
    <source>
        <dbReference type="ARBA" id="ARBA00022516"/>
    </source>
</evidence>
<evidence type="ECO:0000259" key="11">
    <source>
        <dbReference type="Pfam" id="PF00288"/>
    </source>
</evidence>
<keyword evidence="10" id="KW-0756">Sterol biosynthesis</keyword>
<dbReference type="SUPFAM" id="SSF55060">
    <property type="entry name" value="GHMP Kinase, C-terminal domain"/>
    <property type="match status" value="1"/>
</dbReference>
<protein>
    <recommendedName>
        <fullName evidence="10">Mevalonate kinase</fullName>
        <shortName evidence="10">MK</shortName>
        <ecNumber evidence="10">2.7.1.36</ecNumber>
    </recommendedName>
</protein>
<gene>
    <name evidence="14" type="primary">LOC113404580</name>
</gene>
<feature type="domain" description="GHMP kinase N-terminal" evidence="11">
    <location>
        <begin position="140"/>
        <end position="221"/>
    </location>
</feature>
<dbReference type="NCBIfam" id="TIGR00549">
    <property type="entry name" value="mevalon_kin"/>
    <property type="match status" value="1"/>
</dbReference>
<dbReference type="InterPro" id="IPR006205">
    <property type="entry name" value="Mev_gal_kin"/>
</dbReference>
<dbReference type="GO" id="GO:0005524">
    <property type="term" value="F:ATP binding"/>
    <property type="evidence" value="ECO:0007669"/>
    <property type="project" value="UniProtKB-KW"/>
</dbReference>
<dbReference type="AlphaFoldDB" id="A0A8B8IVW9"/>
<dbReference type="Gene3D" id="3.30.230.10">
    <property type="match status" value="1"/>
</dbReference>
<evidence type="ECO:0000256" key="4">
    <source>
        <dbReference type="ARBA" id="ARBA00022741"/>
    </source>
</evidence>
<reference evidence="14" key="1">
    <citation type="submission" date="2025-08" db="UniProtKB">
        <authorList>
            <consortium name="RefSeq"/>
        </authorList>
    </citation>
    <scope>IDENTIFICATION</scope>
    <source>
        <tissue evidence="14">Whole body</tissue>
    </source>
</reference>
<dbReference type="RefSeq" id="XP_026501294.2">
    <property type="nucleotide sequence ID" value="XM_026645509.2"/>
</dbReference>
<keyword evidence="1 10" id="KW-0963">Cytoplasm</keyword>